<keyword evidence="2" id="KW-1185">Reference proteome</keyword>
<name>A0A9X4EP47_9FLAO</name>
<reference evidence="1" key="1">
    <citation type="submission" date="2021-09" db="EMBL/GenBank/DDBJ databases">
        <authorList>
            <person name="Smyrli M."/>
        </authorList>
    </citation>
    <scope>NUCLEOTIDE SEQUENCE</scope>
    <source>
        <strain evidence="1">LAR25</strain>
    </source>
</reference>
<sequence length="444" mass="48723">MASFSQHTYLLEYKASFSTSSIQPAWGVRISYIEDGVAKSIYNVTTTPPNTNSGSVDTFYVFSTSKEITALGASCLSVSGTLTSCTAGSHTSDIQTVNNSCTSDSSFIMEAVNKNRCVSGSVSKFNLIKIEDFKAINNYGATGNELKSCNSKSLIISTNCMYSLEYKIPSNSNWEELLTYGSNPSAVNISQSNFPGLQVGENVQLRVRYTSLKGETNINAYSDILTYKIVGCSPQLLKPVVTQKTSCSYKNDGGFTLNFNRNLNSGEELVMTLYDGTDDSVLFGQEYTSTLTNNFGVYSYTWTEPLDAGSYRVKFQTHTGSGGIDDADDTWKSLEFSDPFTIAPATPVDFQVVGLANQNCFEVNDGYIDISATGEGNRTFLYQLTKNGTIQVFNGTNWLNYTGSNIDNDTWFPFTNVKNTRINNLNKGAYSVKVRDSQKCLAKQ</sequence>
<dbReference type="EMBL" id="JAIWJY010000008">
    <property type="protein sequence ID" value="MDE1207636.1"/>
    <property type="molecule type" value="Genomic_DNA"/>
</dbReference>
<evidence type="ECO:0000313" key="2">
    <source>
        <dbReference type="Proteomes" id="UP001149303"/>
    </source>
</evidence>
<accession>A0A9X4EP47</accession>
<gene>
    <name evidence="1" type="ORF">LCI24_12605</name>
</gene>
<dbReference type="AlphaFoldDB" id="A0A9X4EP47"/>
<comment type="caution">
    <text evidence="1">The sequence shown here is derived from an EMBL/GenBank/DDBJ whole genome shotgun (WGS) entry which is preliminary data.</text>
</comment>
<proteinExistence type="predicted"/>
<protein>
    <submittedName>
        <fullName evidence="1">Uncharacterized protein</fullName>
    </submittedName>
</protein>
<evidence type="ECO:0000313" key="1">
    <source>
        <dbReference type="EMBL" id="MDE1207636.1"/>
    </source>
</evidence>
<organism evidence="1 2">
    <name type="scientific">Tenacibaculum larymnensis</name>
    <dbReference type="NCBI Taxonomy" id="2878201"/>
    <lineage>
        <taxon>Bacteria</taxon>
        <taxon>Pseudomonadati</taxon>
        <taxon>Bacteroidota</taxon>
        <taxon>Flavobacteriia</taxon>
        <taxon>Flavobacteriales</taxon>
        <taxon>Flavobacteriaceae</taxon>
        <taxon>Tenacibaculum</taxon>
    </lineage>
</organism>
<dbReference type="RefSeq" id="WP_274640690.1">
    <property type="nucleotide sequence ID" value="NZ_JAIWJY010000008.1"/>
</dbReference>
<dbReference type="Proteomes" id="UP001149303">
    <property type="component" value="Unassembled WGS sequence"/>
</dbReference>